<dbReference type="AlphaFoldDB" id="A0A6J6CYN8"/>
<reference evidence="4" key="1">
    <citation type="submission" date="2020-05" db="EMBL/GenBank/DDBJ databases">
        <authorList>
            <person name="Chiriac C."/>
            <person name="Salcher M."/>
            <person name="Ghai R."/>
            <person name="Kavagutti S V."/>
        </authorList>
    </citation>
    <scope>NUCLEOTIDE SEQUENCE</scope>
</reference>
<evidence type="ECO:0000259" key="2">
    <source>
        <dbReference type="Pfam" id="PF00534"/>
    </source>
</evidence>
<dbReference type="Gene3D" id="3.40.50.2000">
    <property type="entry name" value="Glycogen Phosphorylase B"/>
    <property type="match status" value="2"/>
</dbReference>
<dbReference type="PANTHER" id="PTHR46401">
    <property type="entry name" value="GLYCOSYLTRANSFERASE WBBK-RELATED"/>
    <property type="match status" value="1"/>
</dbReference>
<feature type="domain" description="Glycosyl transferase family 1" evidence="2">
    <location>
        <begin position="211"/>
        <end position="362"/>
    </location>
</feature>
<evidence type="ECO:0000259" key="3">
    <source>
        <dbReference type="Pfam" id="PF13439"/>
    </source>
</evidence>
<dbReference type="GO" id="GO:0009103">
    <property type="term" value="P:lipopolysaccharide biosynthetic process"/>
    <property type="evidence" value="ECO:0007669"/>
    <property type="project" value="TreeGrafter"/>
</dbReference>
<dbReference type="Pfam" id="PF00534">
    <property type="entry name" value="Glycos_transf_1"/>
    <property type="match status" value="1"/>
</dbReference>
<dbReference type="InterPro" id="IPR001296">
    <property type="entry name" value="Glyco_trans_1"/>
</dbReference>
<protein>
    <submittedName>
        <fullName evidence="4">Unannotated protein</fullName>
    </submittedName>
</protein>
<feature type="domain" description="Glycosyltransferase subfamily 4-like N-terminal" evidence="3">
    <location>
        <begin position="40"/>
        <end position="200"/>
    </location>
</feature>
<evidence type="ECO:0000256" key="1">
    <source>
        <dbReference type="ARBA" id="ARBA00022679"/>
    </source>
</evidence>
<gene>
    <name evidence="4" type="ORF">UFOPK1358_01968</name>
</gene>
<dbReference type="GO" id="GO:0016757">
    <property type="term" value="F:glycosyltransferase activity"/>
    <property type="evidence" value="ECO:0007669"/>
    <property type="project" value="InterPro"/>
</dbReference>
<dbReference type="EMBL" id="CAEZSF010000282">
    <property type="protein sequence ID" value="CAB4556791.1"/>
    <property type="molecule type" value="Genomic_DNA"/>
</dbReference>
<keyword evidence="1" id="KW-0808">Transferase</keyword>
<sequence>MQTPVASDATIKAISELAESAGLEHVHMLGWRDLDDDEAGGSEVHAHNIASIWAQSGVQVTMRTSAAVGQPSSTVRDGYKVSRKAGRYGVFPRSALAEITGKLGPCDGLIEIWNGMPFGSPIWWRGPRAIWLHHVHGPMWAMTLPGPVARVGVAIEEKIAPPFYRHQPIVTLSPSSKKELVEDLGFDADRVSVITPGVDPFFTPGETRSATPLAVAVGRLAPVKDFPRLIRIMAGVRKNVPDLELVIVGEGFERDLILSTIAEYHAQDWVQLAGRVSDEELRSLYRRAWVAASASIREGWGMTLTEAAACGTPTVATNISGHADAVDVGRSGLLATTDDELIQIMTSVLTNTELRSKLQQGALDRAAELTWEHAAIANFEVLAADAQSRTKNRKRKP</sequence>
<organism evidence="4">
    <name type="scientific">freshwater metagenome</name>
    <dbReference type="NCBI Taxonomy" id="449393"/>
    <lineage>
        <taxon>unclassified sequences</taxon>
        <taxon>metagenomes</taxon>
        <taxon>ecological metagenomes</taxon>
    </lineage>
</organism>
<dbReference type="Pfam" id="PF13439">
    <property type="entry name" value="Glyco_transf_4"/>
    <property type="match status" value="1"/>
</dbReference>
<dbReference type="CDD" id="cd03801">
    <property type="entry name" value="GT4_PimA-like"/>
    <property type="match status" value="1"/>
</dbReference>
<name>A0A6J6CYN8_9ZZZZ</name>
<evidence type="ECO:0000313" key="4">
    <source>
        <dbReference type="EMBL" id="CAB4556791.1"/>
    </source>
</evidence>
<proteinExistence type="predicted"/>
<dbReference type="InterPro" id="IPR028098">
    <property type="entry name" value="Glyco_trans_4-like_N"/>
</dbReference>
<accession>A0A6J6CYN8</accession>
<dbReference type="PANTHER" id="PTHR46401:SF2">
    <property type="entry name" value="GLYCOSYLTRANSFERASE WBBK-RELATED"/>
    <property type="match status" value="1"/>
</dbReference>
<dbReference type="SUPFAM" id="SSF53756">
    <property type="entry name" value="UDP-Glycosyltransferase/glycogen phosphorylase"/>
    <property type="match status" value="1"/>
</dbReference>